<name>A0ABW8NEN5_9GAMM</name>
<evidence type="ECO:0000256" key="1">
    <source>
        <dbReference type="SAM" id="Phobius"/>
    </source>
</evidence>
<dbReference type="NCBIfam" id="TIGR02532">
    <property type="entry name" value="IV_pilin_GFxxxE"/>
    <property type="match status" value="1"/>
</dbReference>
<dbReference type="InterPro" id="IPR045584">
    <property type="entry name" value="Pilin-like"/>
</dbReference>
<protein>
    <submittedName>
        <fullName evidence="2">Prepilin-type N-terminal cleavage/methylation domain-containing protein</fullName>
    </submittedName>
</protein>
<accession>A0ABW8NEN5</accession>
<dbReference type="EMBL" id="JBBKTX010000003">
    <property type="protein sequence ID" value="MFK4751415.1"/>
    <property type="molecule type" value="Genomic_DNA"/>
</dbReference>
<sequence length="161" mass="16932">MAAGRQNGYSLIELILVLVLAGVLSAAAVGIFASRDSYDRRVIVDHWLGVFQQARQVSLSRSSDAAVALVISQLGDQWLASLSADQGVVLSQTLERGGLSLLIGRRLAAGCSDLPSLPTTILFDGNGQLVPYQPLQLCVLSSPPIQLCVSASGYAYEGACL</sequence>
<dbReference type="InterPro" id="IPR012902">
    <property type="entry name" value="N_methyl_site"/>
</dbReference>
<dbReference type="SUPFAM" id="SSF54523">
    <property type="entry name" value="Pili subunits"/>
    <property type="match status" value="1"/>
</dbReference>
<keyword evidence="1" id="KW-0812">Transmembrane</keyword>
<evidence type="ECO:0000313" key="3">
    <source>
        <dbReference type="Proteomes" id="UP001620597"/>
    </source>
</evidence>
<organism evidence="2 3">
    <name type="scientific">Oceanobacter antarcticus</name>
    <dbReference type="NCBI Taxonomy" id="3133425"/>
    <lineage>
        <taxon>Bacteria</taxon>
        <taxon>Pseudomonadati</taxon>
        <taxon>Pseudomonadota</taxon>
        <taxon>Gammaproteobacteria</taxon>
        <taxon>Oceanospirillales</taxon>
        <taxon>Oceanospirillaceae</taxon>
        <taxon>Oceanobacter</taxon>
    </lineage>
</organism>
<reference evidence="2 3" key="1">
    <citation type="submission" date="2024-03" db="EMBL/GenBank/DDBJ databases">
        <title>High-quality draft genome sequence of Oceanobacter sp. wDCs-4.</title>
        <authorList>
            <person name="Dong C."/>
        </authorList>
    </citation>
    <scope>NUCLEOTIDE SEQUENCE [LARGE SCALE GENOMIC DNA]</scope>
    <source>
        <strain evidence="3">wDCs-4</strain>
    </source>
</reference>
<keyword evidence="1" id="KW-1133">Transmembrane helix</keyword>
<dbReference type="Pfam" id="PF07963">
    <property type="entry name" value="N_methyl"/>
    <property type="match status" value="1"/>
</dbReference>
<proteinExistence type="predicted"/>
<dbReference type="RefSeq" id="WP_416204875.1">
    <property type="nucleotide sequence ID" value="NZ_JBBKTX010000003.1"/>
</dbReference>
<keyword evidence="1" id="KW-0472">Membrane</keyword>
<comment type="caution">
    <text evidence="2">The sequence shown here is derived from an EMBL/GenBank/DDBJ whole genome shotgun (WGS) entry which is preliminary data.</text>
</comment>
<evidence type="ECO:0000313" key="2">
    <source>
        <dbReference type="EMBL" id="MFK4751415.1"/>
    </source>
</evidence>
<gene>
    <name evidence="2" type="ORF">WG929_03230</name>
</gene>
<dbReference type="Proteomes" id="UP001620597">
    <property type="component" value="Unassembled WGS sequence"/>
</dbReference>
<feature type="transmembrane region" description="Helical" evidence="1">
    <location>
        <begin position="12"/>
        <end position="33"/>
    </location>
</feature>
<keyword evidence="3" id="KW-1185">Reference proteome</keyword>